<dbReference type="PANTHER" id="PTHR33595:SF26">
    <property type="entry name" value="(RAPE) HYPOTHETICAL PROTEIN"/>
    <property type="match status" value="1"/>
</dbReference>
<dbReference type="GeneID" id="111292758"/>
<dbReference type="Proteomes" id="UP000515121">
    <property type="component" value="Unplaced"/>
</dbReference>
<proteinExistence type="predicted"/>
<dbReference type="KEGG" id="dzi:111292758"/>
<dbReference type="Pfam" id="PF25821">
    <property type="entry name" value="DUF7950"/>
    <property type="match status" value="1"/>
</dbReference>
<dbReference type="AlphaFoldDB" id="A0A6P5YL80"/>
<name>A0A6P5YL80_DURZI</name>
<dbReference type="OrthoDB" id="1898295at2759"/>
<evidence type="ECO:0000313" key="3">
    <source>
        <dbReference type="RefSeq" id="XP_022741040.1"/>
    </source>
</evidence>
<dbReference type="PANTHER" id="PTHR33595">
    <property type="entry name" value="VON WILLEBRAND FACTOR A DOMAIN PROTEIN"/>
    <property type="match status" value="1"/>
</dbReference>
<keyword evidence="2" id="KW-1185">Reference proteome</keyword>
<feature type="domain" description="DUF7950" evidence="1">
    <location>
        <begin position="172"/>
        <end position="301"/>
    </location>
</feature>
<evidence type="ECO:0000313" key="2">
    <source>
        <dbReference type="Proteomes" id="UP000515121"/>
    </source>
</evidence>
<gene>
    <name evidence="3" type="primary">LOC111292758</name>
</gene>
<protein>
    <submittedName>
        <fullName evidence="3">Uncharacterized protein LOC111292758</fullName>
    </submittedName>
</protein>
<sequence length="304" mass="33780">MKGGDPWSRLKCAGGVQDKTIINRIMLRFRPIAPKPVTGCSVSGDYMFSNKNLFVSSKRAKKKYVRVCKKNNRKRTILGEAKEDKDEKKSFVTLQLMPEKADLEKSMVIERSWGGVDDDPDRTVGNNYHFHEDPPSLCLMLKKMVAADNVAKIGFLDQTALITSSKRRVTVVESCVTVESVTDTCMDEGEMGKCTDVEKMKNLEKDTCPGFVSDRLNRVFWVNQAYKNMVGLDGGQQAEIAVGLLVKDGFMLPNGGAFSCRVGLQYGDGKGKKYSKVVPCDVWKMSYGGFAWRLDVKAALSLGL</sequence>
<accession>A0A6P5YL80</accession>
<dbReference type="InterPro" id="IPR057710">
    <property type="entry name" value="DUF7950"/>
</dbReference>
<reference evidence="3" key="1">
    <citation type="submission" date="2025-08" db="UniProtKB">
        <authorList>
            <consortium name="RefSeq"/>
        </authorList>
    </citation>
    <scope>IDENTIFICATION</scope>
    <source>
        <tissue evidence="3">Fruit stalk</tissue>
    </source>
</reference>
<organism evidence="2 3">
    <name type="scientific">Durio zibethinus</name>
    <name type="common">Durian</name>
    <dbReference type="NCBI Taxonomy" id="66656"/>
    <lineage>
        <taxon>Eukaryota</taxon>
        <taxon>Viridiplantae</taxon>
        <taxon>Streptophyta</taxon>
        <taxon>Embryophyta</taxon>
        <taxon>Tracheophyta</taxon>
        <taxon>Spermatophyta</taxon>
        <taxon>Magnoliopsida</taxon>
        <taxon>eudicotyledons</taxon>
        <taxon>Gunneridae</taxon>
        <taxon>Pentapetalae</taxon>
        <taxon>rosids</taxon>
        <taxon>malvids</taxon>
        <taxon>Malvales</taxon>
        <taxon>Malvaceae</taxon>
        <taxon>Helicteroideae</taxon>
        <taxon>Durio</taxon>
    </lineage>
</organism>
<dbReference type="RefSeq" id="XP_022741040.1">
    <property type="nucleotide sequence ID" value="XM_022885305.1"/>
</dbReference>
<evidence type="ECO:0000259" key="1">
    <source>
        <dbReference type="Pfam" id="PF25821"/>
    </source>
</evidence>